<evidence type="ECO:0000313" key="13">
    <source>
        <dbReference type="EMBL" id="EKG21498.1"/>
    </source>
</evidence>
<dbReference type="InterPro" id="IPR053952">
    <property type="entry name" value="K_trans_C"/>
</dbReference>
<dbReference type="PANTHER" id="PTHR30540:SF83">
    <property type="entry name" value="K+ POTASSIUM TRANSPORTER"/>
    <property type="match status" value="1"/>
</dbReference>
<feature type="compositionally biased region" description="Basic and acidic residues" evidence="9">
    <location>
        <begin position="10"/>
        <end position="23"/>
    </location>
</feature>
<feature type="region of interest" description="Disordered" evidence="9">
    <location>
        <begin position="705"/>
        <end position="729"/>
    </location>
</feature>
<dbReference type="InParanoid" id="K2S3J1"/>
<evidence type="ECO:0000259" key="12">
    <source>
        <dbReference type="Pfam" id="PF22776"/>
    </source>
</evidence>
<comment type="subcellular location">
    <subcellularLocation>
        <location evidence="1">Membrane</location>
        <topology evidence="1">Multi-pass membrane protein</topology>
    </subcellularLocation>
</comment>
<proteinExistence type="predicted"/>
<feature type="transmembrane region" description="Helical" evidence="10">
    <location>
        <begin position="332"/>
        <end position="351"/>
    </location>
</feature>
<dbReference type="Pfam" id="PF02705">
    <property type="entry name" value="K_trans"/>
    <property type="match status" value="1"/>
</dbReference>
<feature type="domain" description="K+ potassium transporter C-terminal" evidence="12">
    <location>
        <begin position="604"/>
        <end position="806"/>
    </location>
</feature>
<dbReference type="Proteomes" id="UP000007129">
    <property type="component" value="Unassembled WGS sequence"/>
</dbReference>
<evidence type="ECO:0000256" key="1">
    <source>
        <dbReference type="ARBA" id="ARBA00004141"/>
    </source>
</evidence>
<keyword evidence="6 10" id="KW-1133">Transmembrane helix</keyword>
<evidence type="ECO:0000259" key="11">
    <source>
        <dbReference type="Pfam" id="PF02705"/>
    </source>
</evidence>
<organism evidence="13 14">
    <name type="scientific">Macrophomina phaseolina (strain MS6)</name>
    <name type="common">Charcoal rot fungus</name>
    <dbReference type="NCBI Taxonomy" id="1126212"/>
    <lineage>
        <taxon>Eukaryota</taxon>
        <taxon>Fungi</taxon>
        <taxon>Dikarya</taxon>
        <taxon>Ascomycota</taxon>
        <taxon>Pezizomycotina</taxon>
        <taxon>Dothideomycetes</taxon>
        <taxon>Dothideomycetes incertae sedis</taxon>
        <taxon>Botryosphaeriales</taxon>
        <taxon>Botryosphaeriaceae</taxon>
        <taxon>Macrophomina</taxon>
    </lineage>
</organism>
<dbReference type="AlphaFoldDB" id="K2S3J1"/>
<evidence type="ECO:0000256" key="7">
    <source>
        <dbReference type="ARBA" id="ARBA00023065"/>
    </source>
</evidence>
<feature type="transmembrane region" description="Helical" evidence="10">
    <location>
        <begin position="135"/>
        <end position="155"/>
    </location>
</feature>
<evidence type="ECO:0000256" key="3">
    <source>
        <dbReference type="ARBA" id="ARBA00022538"/>
    </source>
</evidence>
<evidence type="ECO:0000313" key="14">
    <source>
        <dbReference type="Proteomes" id="UP000007129"/>
    </source>
</evidence>
<accession>K2S3J1</accession>
<feature type="region of interest" description="Disordered" evidence="9">
    <location>
        <begin position="10"/>
        <end position="81"/>
    </location>
</feature>
<dbReference type="PANTHER" id="PTHR30540">
    <property type="entry name" value="OSMOTIC STRESS POTASSIUM TRANSPORTER"/>
    <property type="match status" value="1"/>
</dbReference>
<evidence type="ECO:0000256" key="8">
    <source>
        <dbReference type="ARBA" id="ARBA00023136"/>
    </source>
</evidence>
<dbReference type="OrthoDB" id="504708at2759"/>
<feature type="transmembrane region" description="Helical" evidence="10">
    <location>
        <begin position="216"/>
        <end position="235"/>
    </location>
</feature>
<feature type="transmembrane region" description="Helical" evidence="10">
    <location>
        <begin position="513"/>
        <end position="534"/>
    </location>
</feature>
<feature type="transmembrane region" description="Helical" evidence="10">
    <location>
        <begin position="540"/>
        <end position="558"/>
    </location>
</feature>
<feature type="transmembrane region" description="Helical" evidence="10">
    <location>
        <begin position="481"/>
        <end position="506"/>
    </location>
</feature>
<evidence type="ECO:0000256" key="2">
    <source>
        <dbReference type="ARBA" id="ARBA00022448"/>
    </source>
</evidence>
<feature type="transmembrane region" description="Helical" evidence="10">
    <location>
        <begin position="286"/>
        <end position="306"/>
    </location>
</feature>
<keyword evidence="4 10" id="KW-0812">Transmembrane</keyword>
<keyword evidence="2" id="KW-0813">Transport</keyword>
<dbReference type="STRING" id="1126212.K2S3J1"/>
<dbReference type="EMBL" id="AHHD01000048">
    <property type="protein sequence ID" value="EKG21498.1"/>
    <property type="molecule type" value="Genomic_DNA"/>
</dbReference>
<keyword evidence="3" id="KW-0633">Potassium transport</keyword>
<dbReference type="InterPro" id="IPR053951">
    <property type="entry name" value="K_trans_N"/>
</dbReference>
<feature type="compositionally biased region" description="Basic and acidic residues" evidence="9">
    <location>
        <begin position="59"/>
        <end position="81"/>
    </location>
</feature>
<dbReference type="NCBIfam" id="TIGR00794">
    <property type="entry name" value="kup"/>
    <property type="match status" value="1"/>
</dbReference>
<evidence type="ECO:0000256" key="5">
    <source>
        <dbReference type="ARBA" id="ARBA00022958"/>
    </source>
</evidence>
<evidence type="ECO:0000256" key="10">
    <source>
        <dbReference type="SAM" id="Phobius"/>
    </source>
</evidence>
<feature type="transmembrane region" description="Helical" evidence="10">
    <location>
        <begin position="404"/>
        <end position="434"/>
    </location>
</feature>
<feature type="domain" description="K+ potassium transporter integral membrane" evidence="11">
    <location>
        <begin position="96"/>
        <end position="580"/>
    </location>
</feature>
<gene>
    <name evidence="13" type="ORF">MPH_01156</name>
</gene>
<name>K2S3J1_MACPH</name>
<feature type="transmembrane region" description="Helical" evidence="10">
    <location>
        <begin position="255"/>
        <end position="274"/>
    </location>
</feature>
<comment type="caution">
    <text evidence="13">The sequence shown here is derived from an EMBL/GenBank/DDBJ whole genome shotgun (WGS) entry which is preliminary data.</text>
</comment>
<protein>
    <submittedName>
        <fullName evidence="13">Potassium transporter</fullName>
    </submittedName>
</protein>
<dbReference type="GO" id="GO:0016020">
    <property type="term" value="C:membrane"/>
    <property type="evidence" value="ECO:0007669"/>
    <property type="project" value="UniProtKB-SubCell"/>
</dbReference>
<feature type="transmembrane region" description="Helical" evidence="10">
    <location>
        <begin position="93"/>
        <end position="115"/>
    </location>
</feature>
<evidence type="ECO:0000256" key="6">
    <source>
        <dbReference type="ARBA" id="ARBA00022989"/>
    </source>
</evidence>
<evidence type="ECO:0000256" key="9">
    <source>
        <dbReference type="SAM" id="MobiDB-lite"/>
    </source>
</evidence>
<dbReference type="HOGENOM" id="CLU_008142_4_0_1"/>
<dbReference type="VEuPathDB" id="FungiDB:MPH_01156"/>
<evidence type="ECO:0000256" key="4">
    <source>
        <dbReference type="ARBA" id="ARBA00022692"/>
    </source>
</evidence>
<dbReference type="InterPro" id="IPR003855">
    <property type="entry name" value="K+_transporter"/>
</dbReference>
<keyword evidence="8 10" id="KW-0472">Membrane</keyword>
<keyword evidence="5" id="KW-0630">Potassium</keyword>
<feature type="transmembrane region" description="Helical" evidence="10">
    <location>
        <begin position="455"/>
        <end position="475"/>
    </location>
</feature>
<feature type="transmembrane region" description="Helical" evidence="10">
    <location>
        <begin position="363"/>
        <end position="384"/>
    </location>
</feature>
<dbReference type="GO" id="GO:0015079">
    <property type="term" value="F:potassium ion transmembrane transporter activity"/>
    <property type="evidence" value="ECO:0007669"/>
    <property type="project" value="InterPro"/>
</dbReference>
<reference evidence="13 14" key="1">
    <citation type="journal article" date="2012" name="BMC Genomics">
        <title>Tools to kill: Genome of one of the most destructive plant pathogenic fungi Macrophomina phaseolina.</title>
        <authorList>
            <person name="Islam M.S."/>
            <person name="Haque M.S."/>
            <person name="Islam M.M."/>
            <person name="Emdad E.M."/>
            <person name="Halim A."/>
            <person name="Hossen Q.M.M."/>
            <person name="Hossain M.Z."/>
            <person name="Ahmed B."/>
            <person name="Rahim S."/>
            <person name="Rahman M.S."/>
            <person name="Alam M.M."/>
            <person name="Hou S."/>
            <person name="Wan X."/>
            <person name="Saito J.A."/>
            <person name="Alam M."/>
        </authorList>
    </citation>
    <scope>NUCLEOTIDE SEQUENCE [LARGE SCALE GENOMIC DNA]</scope>
    <source>
        <strain evidence="13 14">MS6</strain>
    </source>
</reference>
<feature type="compositionally biased region" description="Basic and acidic residues" evidence="9">
    <location>
        <begin position="705"/>
        <end position="714"/>
    </location>
</feature>
<sequence>MATIRIADVVHPKEGLRPTKSHDPSVGGDDIAPNTRPFARSSPAELHDDIYNIRSRSRAPSDRRSRIDPEDDDPGLRRPGDFKKKQVFRGKTLLWLAYQSTGVIYGDIGTSPLYVYSSTFKEPPSRNDLVGVLSIIIWSLFMMVTVKYVFVILLADNDGEGGTFSTYSLLSRYMNITNRDPREASFVELKRHLTRDLERPGQVVRKRLESSKFARGLLKVMGILAVTMVISDGLLTPAQSVLGAVQGIEVVSPSISKSTIIGVTDAILVVLFAVQPLGITKISYAFAPIIIIWLGFNAVFGAYNLAKYDASVFKAFNPGYAFEFLVRNKEEGWRMLGGTLLAFTGVEALFADLGAFSRRAIQISWLCYTFPCLLLAYIGQAAYISVHPEAYSNPFFNAAPPGTIYPSLVIAILAAVVASQAIITATFQLLAQVMKLSYFPQIKVVHTSEIFHGQLYVPAANWLLMIGTILVASIYNNTTSLGNAYGVCVMFVTFFDTCMVSLAAMFVWRISPFIVFLPWLTIACLDGTYLSSVLTKVPDGAWFTLTLAAVLASLFLLWRYGKEQQWFAEEEDRLPTSHYVATGPDGQMRLTDRYGGAAISTNQGLGIFFDKAGETTPMVFGQFAVKLTAMPEFSVFFHLRPLDTPSVAPEDRHTVSRLSIPNCYRLVTRYGYNDEIITPDLASVIVEQVRRHLIDRQIKTSRDLASDVSGRDMEGDQSTSAEDTRPGTPAEKITVFETRNAELEKLERAYSHGVLYILGKEQMKIKDGTNYARRTLLWLFLWLRDNTRNKMANLRVPTDRVIEVGFLKDI</sequence>
<dbReference type="eggNOG" id="ENOG502QPSA">
    <property type="taxonomic scope" value="Eukaryota"/>
</dbReference>
<dbReference type="Pfam" id="PF22776">
    <property type="entry name" value="K_trans_C"/>
    <property type="match status" value="1"/>
</dbReference>
<keyword evidence="7" id="KW-0406">Ion transport</keyword>